<dbReference type="Gene3D" id="3.30.70.1430">
    <property type="entry name" value="Multidrug efflux transporter AcrB pore domain"/>
    <property type="match status" value="2"/>
</dbReference>
<evidence type="ECO:0000256" key="2">
    <source>
        <dbReference type="SAM" id="Phobius"/>
    </source>
</evidence>
<feature type="transmembrane region" description="Helical" evidence="2">
    <location>
        <begin position="932"/>
        <end position="952"/>
    </location>
</feature>
<reference evidence="3" key="1">
    <citation type="journal article" date="2022" name="Microorganisms">
        <title>Two New Species of Filamentous Sulfur Bacteria of the Genus Thiothrix, Thiothrix winogradskyi sp. nov. and 'Candidatus Thiothrix sulfatifontis' sp. nov.</title>
        <authorList>
            <person name="Ravin N.V."/>
            <person name="Rossetti S."/>
            <person name="Beletsky A.V."/>
            <person name="Kadnikov V.V."/>
            <person name="Rudenko T.S."/>
            <person name="Smolyakov D.D."/>
            <person name="Moskvitina M.I."/>
            <person name="Gureeva M.V."/>
            <person name="Mardanov A.V."/>
            <person name="Grabovich M.Y."/>
        </authorList>
    </citation>
    <scope>NUCLEOTIDE SEQUENCE</scope>
    <source>
        <strain evidence="3">CT3</strain>
    </source>
</reference>
<feature type="transmembrane region" description="Helical" evidence="2">
    <location>
        <begin position="495"/>
        <end position="517"/>
    </location>
</feature>
<proteinExistence type="predicted"/>
<feature type="region of interest" description="Disordered" evidence="1">
    <location>
        <begin position="1091"/>
        <end position="1112"/>
    </location>
</feature>
<feature type="transmembrane region" description="Helical" evidence="2">
    <location>
        <begin position="1060"/>
        <end position="1083"/>
    </location>
</feature>
<feature type="transmembrane region" description="Helical" evidence="2">
    <location>
        <begin position="468"/>
        <end position="488"/>
    </location>
</feature>
<dbReference type="InterPro" id="IPR027463">
    <property type="entry name" value="AcrB_DN_DC_subdom"/>
</dbReference>
<dbReference type="EMBL" id="CP091244">
    <property type="protein sequence ID" value="UJS25677.1"/>
    <property type="molecule type" value="Genomic_DNA"/>
</dbReference>
<protein>
    <submittedName>
        <fullName evidence="3">Efflux RND transporter permease subunit</fullName>
    </submittedName>
</protein>
<dbReference type="PANTHER" id="PTHR32063">
    <property type="match status" value="1"/>
</dbReference>
<feature type="transmembrane region" description="Helical" evidence="2">
    <location>
        <begin position="366"/>
        <end position="385"/>
    </location>
</feature>
<evidence type="ECO:0000313" key="4">
    <source>
        <dbReference type="Proteomes" id="UP001054801"/>
    </source>
</evidence>
<dbReference type="Gene3D" id="3.30.2090.10">
    <property type="entry name" value="Multidrug efflux transporter AcrB TolC docking domain, DN and DC subdomains"/>
    <property type="match status" value="2"/>
</dbReference>
<name>A0ABY3T350_9GAMM</name>
<keyword evidence="4" id="KW-1185">Reference proteome</keyword>
<feature type="transmembrane region" description="Helical" evidence="2">
    <location>
        <begin position="561"/>
        <end position="581"/>
    </location>
</feature>
<feature type="transmembrane region" description="Helical" evidence="2">
    <location>
        <begin position="27"/>
        <end position="51"/>
    </location>
</feature>
<dbReference type="SUPFAM" id="SSF82693">
    <property type="entry name" value="Multidrug efflux transporter AcrB pore domain, PN1, PN2, PC1 and PC2 subdomains"/>
    <property type="match status" value="3"/>
</dbReference>
<dbReference type="RefSeq" id="WP_236500982.1">
    <property type="nucleotide sequence ID" value="NZ_CP091244.1"/>
</dbReference>
<dbReference type="Pfam" id="PF00873">
    <property type="entry name" value="ACR_tran"/>
    <property type="match status" value="1"/>
</dbReference>
<sequence length="1248" mass="135774">MNDSPHNAVAPQHPHHNLGMAGAMAKAFITSPLSLLLLLAFFAVGVLGMWVTPRQEDPQISVPMVDIFVHYPGASAQEVENLISRPLESIMSEMTGVDHVYSYSAREQSMVTVQFIVGEELESSLVKLYDKLASNKDRIPFGVQEPLVKPKGADDVPLVTLTLWSNQVDDANLRLVALDVLQSLREVENTSQSFIVDGRHEELKVEILPERLATFGVSLEQVANAIRMANSERNTGSVEPDERVFKVYSGAFLSSAEDVKRLMVAVIDGRPVYVRDVATVTEEPSDAGRSVGYYTGSVVAEDAEKADNAPAVTLAIAKKHGTNGVDVAEAVLAKLEALKGRIIPDNVNVEVTRNYGETAKAKVNELIFKLFIATGIVTVLVWFFLGFRAASVVLIVIPAVITTTVFSAWLMGMTIDRVSLFALIFSIGILVDDAIVVVENIYRRWLLIENTDVDTAVDAVREVGNPTILATGTVIAALLPMGFVSGMMGPYMLPIPVLGSVAMVISLFAAFAFTPWLTNRFKPSLKSLHEAAEKEHKQAARMEKLFRGMIVPLVTDKKKGYAFLLAIIMVFFAFMLLFYPLKSVRVKMLPLDNKPEFNVVLNMPEGTALPVTANLVHSMATKLKEIPEVTALQTYTGTASPFNFNGLVRHYYLRQQSWQADIQVQLTDKHDRKRTSHEIAVEARALLQPLLKETGGKLQVVEMPPGPPVLQSVVAEVYGPDANTRRQVAADLTKLFEQAENLDDVDNLMEEDHDILRFIVDSDKAQRNGITAETVNRTLEMAMGGFILGDIKKNALIDPTRIVMQVPLSARSQIYRLSQLPVTNQIGQFVPLHELGTFVFDKQDKPIYRKNLRAVEFVTAETVGRLAAPVYGQGQVETLLAEFNNGEGYRSPDGTLLLNEAYWLKSPQGVESKSAFEWGGEWTVTWETFRDMGIAFAAALVLIYMLIVAQFGNFTLPAIIMAPIPLTLIGIVPGHWLMDAEFTATSMIGFIALAGIIVRNSILLVDFAREAVLSGETVLEAVIRSCEARTRPIIITALALFGGSMVILTDPIFQGMAVSLIFGGAVATLLTLLIIPLGCISAGDSLSGLPPSGGGNSGGSHGGRHTGTGDAQAVKSGKSIGAVAQDTLVYTGMYLVSLVGSLVVGIIGIFAALRKLLKKPKTRETIKPQAVRQEPKKQAVAPADVTPPAAIIPPEVVTETPSDSVPEKAKAELDNTTPQQDETPVGSVEPQERKKSSARRGIKLKTDI</sequence>
<keyword evidence="2" id="KW-0472">Membrane</keyword>
<accession>A0ABY3T350</accession>
<dbReference type="Proteomes" id="UP001054801">
    <property type="component" value="Chromosome"/>
</dbReference>
<dbReference type="PRINTS" id="PR00702">
    <property type="entry name" value="ACRIFLAVINRP"/>
</dbReference>
<dbReference type="Gene3D" id="3.30.70.1320">
    <property type="entry name" value="Multidrug efflux transporter AcrB pore domain like"/>
    <property type="match status" value="1"/>
</dbReference>
<feature type="transmembrane region" description="Helical" evidence="2">
    <location>
        <begin position="990"/>
        <end position="1008"/>
    </location>
</feature>
<dbReference type="PANTHER" id="PTHR32063:SF16">
    <property type="entry name" value="CATION EFFLUX SYSTEM (ACRB_ACRD_ACRF FAMILY)"/>
    <property type="match status" value="1"/>
</dbReference>
<dbReference type="Gene3D" id="1.20.1640.10">
    <property type="entry name" value="Multidrug efflux transporter AcrB transmembrane domain"/>
    <property type="match status" value="2"/>
</dbReference>
<keyword evidence="2" id="KW-0812">Transmembrane</keyword>
<feature type="transmembrane region" description="Helical" evidence="2">
    <location>
        <begin position="418"/>
        <end position="438"/>
    </location>
</feature>
<keyword evidence="2" id="KW-1133">Transmembrane helix</keyword>
<gene>
    <name evidence="3" type="ORF">L2Y54_06450</name>
</gene>
<dbReference type="InterPro" id="IPR001036">
    <property type="entry name" value="Acrflvin-R"/>
</dbReference>
<dbReference type="SUPFAM" id="SSF82714">
    <property type="entry name" value="Multidrug efflux transporter AcrB TolC docking domain, DN and DC subdomains"/>
    <property type="match status" value="2"/>
</dbReference>
<organism evidence="3 4">
    <name type="scientific">Thiothrix winogradskyi</name>
    <dbReference type="NCBI Taxonomy" id="96472"/>
    <lineage>
        <taxon>Bacteria</taxon>
        <taxon>Pseudomonadati</taxon>
        <taxon>Pseudomonadota</taxon>
        <taxon>Gammaproteobacteria</taxon>
        <taxon>Thiotrichales</taxon>
        <taxon>Thiotrichaceae</taxon>
        <taxon>Thiothrix</taxon>
    </lineage>
</organism>
<feature type="region of interest" description="Disordered" evidence="1">
    <location>
        <begin position="1163"/>
        <end position="1248"/>
    </location>
</feature>
<evidence type="ECO:0000313" key="3">
    <source>
        <dbReference type="EMBL" id="UJS25677.1"/>
    </source>
</evidence>
<feature type="compositionally biased region" description="Low complexity" evidence="1">
    <location>
        <begin position="1179"/>
        <end position="1194"/>
    </location>
</feature>
<dbReference type="Gene3D" id="3.30.70.1440">
    <property type="entry name" value="Multidrug efflux transporter AcrB pore domain"/>
    <property type="match status" value="1"/>
</dbReference>
<feature type="transmembrane region" description="Helical" evidence="2">
    <location>
        <begin position="391"/>
        <end position="411"/>
    </location>
</feature>
<feature type="compositionally biased region" description="Basic residues" evidence="1">
    <location>
        <begin position="1236"/>
        <end position="1248"/>
    </location>
</feature>
<dbReference type="SUPFAM" id="SSF82866">
    <property type="entry name" value="Multidrug efflux transporter AcrB transmembrane domain"/>
    <property type="match status" value="2"/>
</dbReference>
<feature type="compositionally biased region" description="Gly residues" evidence="1">
    <location>
        <begin position="1091"/>
        <end position="1101"/>
    </location>
</feature>
<evidence type="ECO:0000256" key="1">
    <source>
        <dbReference type="SAM" id="MobiDB-lite"/>
    </source>
</evidence>
<feature type="transmembrane region" description="Helical" evidence="2">
    <location>
        <begin position="958"/>
        <end position="978"/>
    </location>
</feature>
<feature type="transmembrane region" description="Helical" evidence="2">
    <location>
        <begin position="1133"/>
        <end position="1153"/>
    </location>
</feature>